<keyword evidence="4" id="KW-0134">Cell wall</keyword>
<evidence type="ECO:0000313" key="9">
    <source>
        <dbReference type="EMBL" id="OBA18031.1"/>
    </source>
</evidence>
<evidence type="ECO:0000256" key="7">
    <source>
        <dbReference type="ARBA" id="ARBA00023180"/>
    </source>
</evidence>
<evidence type="ECO:0000256" key="3">
    <source>
        <dbReference type="ARBA" id="ARBA00005798"/>
    </source>
</evidence>
<comment type="caution">
    <text evidence="9">The sequence shown here is derived from an EMBL/GenBank/DDBJ whole genome shotgun (WGS) entry which is preliminary data.</text>
</comment>
<evidence type="ECO:0000256" key="1">
    <source>
        <dbReference type="ARBA" id="ARBA00004191"/>
    </source>
</evidence>
<protein>
    <recommendedName>
        <fullName evidence="11">Receptor L-domain domain-containing protein</fullName>
    </recommendedName>
</protein>
<keyword evidence="10" id="KW-1185">Reference proteome</keyword>
<dbReference type="InterPro" id="IPR051648">
    <property type="entry name" value="CWI-Assembly_Regulator"/>
</dbReference>
<dbReference type="PANTHER" id="PTHR31018">
    <property type="entry name" value="SPORULATION-SPECIFIC PROTEIN-RELATED"/>
    <property type="match status" value="1"/>
</dbReference>
<dbReference type="Gene3D" id="3.80.20.20">
    <property type="entry name" value="Receptor L-domain"/>
    <property type="match status" value="1"/>
</dbReference>
<evidence type="ECO:0000256" key="2">
    <source>
        <dbReference type="ARBA" id="ARBA00004609"/>
    </source>
</evidence>
<comment type="similarity">
    <text evidence="3">Belongs to the SPS2 family.</text>
</comment>
<dbReference type="GeneID" id="30032150"/>
<gene>
    <name evidence="9" type="ORF">METBIDRAFT_80118</name>
</gene>
<evidence type="ECO:0000256" key="8">
    <source>
        <dbReference type="SAM" id="SignalP"/>
    </source>
</evidence>
<dbReference type="RefSeq" id="XP_018709426.1">
    <property type="nucleotide sequence ID" value="XM_018859174.1"/>
</dbReference>
<dbReference type="SUPFAM" id="SSF52058">
    <property type="entry name" value="L domain-like"/>
    <property type="match status" value="2"/>
</dbReference>
<name>A0A1A0H1X4_9ASCO</name>
<comment type="subcellular location">
    <subcellularLocation>
        <location evidence="2">Cell membrane</location>
        <topology evidence="2">Lipid-anchor</topology>
        <topology evidence="2">GPI-anchor</topology>
    </subcellularLocation>
    <subcellularLocation>
        <location evidence="1">Secreted</location>
        <location evidence="1">Cell wall</location>
    </subcellularLocation>
</comment>
<feature type="signal peptide" evidence="8">
    <location>
        <begin position="1"/>
        <end position="19"/>
    </location>
</feature>
<keyword evidence="7" id="KW-0325">Glycoprotein</keyword>
<evidence type="ECO:0008006" key="11">
    <source>
        <dbReference type="Google" id="ProtNLM"/>
    </source>
</evidence>
<evidence type="ECO:0000256" key="6">
    <source>
        <dbReference type="ARBA" id="ARBA00022729"/>
    </source>
</evidence>
<evidence type="ECO:0000313" key="10">
    <source>
        <dbReference type="Proteomes" id="UP000092555"/>
    </source>
</evidence>
<dbReference type="GO" id="GO:0031505">
    <property type="term" value="P:fungal-type cell wall organization"/>
    <property type="evidence" value="ECO:0007669"/>
    <property type="project" value="TreeGrafter"/>
</dbReference>
<dbReference type="OrthoDB" id="536881at2759"/>
<dbReference type="AlphaFoldDB" id="A0A1A0H1X4"/>
<dbReference type="InterPro" id="IPR036941">
    <property type="entry name" value="Rcpt_L-dom_sf"/>
</dbReference>
<evidence type="ECO:0000256" key="5">
    <source>
        <dbReference type="ARBA" id="ARBA00022525"/>
    </source>
</evidence>
<dbReference type="GO" id="GO:0009277">
    <property type="term" value="C:fungal-type cell wall"/>
    <property type="evidence" value="ECO:0007669"/>
    <property type="project" value="TreeGrafter"/>
</dbReference>
<evidence type="ECO:0000256" key="4">
    <source>
        <dbReference type="ARBA" id="ARBA00022512"/>
    </source>
</evidence>
<reference evidence="9 10" key="1">
    <citation type="submission" date="2016-05" db="EMBL/GenBank/DDBJ databases">
        <title>Comparative genomics of biotechnologically important yeasts.</title>
        <authorList>
            <consortium name="DOE Joint Genome Institute"/>
            <person name="Riley R."/>
            <person name="Haridas S."/>
            <person name="Wolfe K.H."/>
            <person name="Lopes M.R."/>
            <person name="Hittinger C.T."/>
            <person name="Goker M."/>
            <person name="Salamov A."/>
            <person name="Wisecaver J."/>
            <person name="Long T.M."/>
            <person name="Aerts A.L."/>
            <person name="Barry K."/>
            <person name="Choi C."/>
            <person name="Clum A."/>
            <person name="Coughlan A.Y."/>
            <person name="Deshpande S."/>
            <person name="Douglass A.P."/>
            <person name="Hanson S.J."/>
            <person name="Klenk H.-P."/>
            <person name="LaButti K."/>
            <person name="Lapidus A."/>
            <person name="Lindquist E."/>
            <person name="Lipzen A."/>
            <person name="Meier-kolthoff J.P."/>
            <person name="Ohm R.A."/>
            <person name="Otillar R.P."/>
            <person name="Pangilinan J."/>
            <person name="Peng Y."/>
            <person name="Rokas A."/>
            <person name="Rosa C.A."/>
            <person name="Scheuner C."/>
            <person name="Sibirny A.A."/>
            <person name="Slot J.C."/>
            <person name="Stielow J.B."/>
            <person name="Sun H."/>
            <person name="Kurtzman C.P."/>
            <person name="Blackwell M."/>
            <person name="Grigoriev I.V."/>
            <person name="Jeffries T.W."/>
        </authorList>
    </citation>
    <scope>NUCLEOTIDE SEQUENCE [LARGE SCALE GENOMIC DNA]</scope>
    <source>
        <strain evidence="9 10">NRRL YB-4993</strain>
    </source>
</reference>
<keyword evidence="5" id="KW-0964">Secreted</keyword>
<dbReference type="EMBL" id="LXTC01000009">
    <property type="protein sequence ID" value="OBA18031.1"/>
    <property type="molecule type" value="Genomic_DNA"/>
</dbReference>
<organism evidence="9 10">
    <name type="scientific">Metschnikowia bicuspidata var. bicuspidata NRRL YB-4993</name>
    <dbReference type="NCBI Taxonomy" id="869754"/>
    <lineage>
        <taxon>Eukaryota</taxon>
        <taxon>Fungi</taxon>
        <taxon>Dikarya</taxon>
        <taxon>Ascomycota</taxon>
        <taxon>Saccharomycotina</taxon>
        <taxon>Pichiomycetes</taxon>
        <taxon>Metschnikowiaceae</taxon>
        <taxon>Metschnikowia</taxon>
    </lineage>
</organism>
<dbReference type="PANTHER" id="PTHR31018:SF3">
    <property type="entry name" value="RECEPTOR PROTEIN-TYROSINE KINASE"/>
    <property type="match status" value="1"/>
</dbReference>
<sequence>MLFRVVFFFLLLLAEEAIAKDLSSSIYSRYTNNTEEPPRSCIFEKVTVSNTQEAQAISHCEMIRGNIEVTEFEDSILRLDRISKIEGSLIIRNSENLMRVDAYSLRVITDTFHMERLQLLGLIEMPNLASVYRLEWQVLPLLSQASIGSLKDVRSVTVSDTSLEMISKFAGSELQDLNINNNRFMELVDFDAETVSNLLHITGNAPNMRVKLGQLRLARNISVSNVRELNMTRLRKVDGSMSMVENTLTDISFPSLSEIGGLFRMAENHEANGANFDAVLDIGGGVLIANNSALSKINFLPKLQAIGGALEMIGDIADTEWQSLKMVKGSISLRSSDSNFDCNKWISGPIKNTLRGGEIACFLQSPDGSTTSASSGATGVDQVSQGAKHFSRWILATFVFAVCLSA</sequence>
<keyword evidence="6 8" id="KW-0732">Signal</keyword>
<feature type="chain" id="PRO_5008291659" description="Receptor L-domain domain-containing protein" evidence="8">
    <location>
        <begin position="20"/>
        <end position="406"/>
    </location>
</feature>
<accession>A0A1A0H1X4</accession>
<dbReference type="STRING" id="869754.A0A1A0H1X4"/>
<dbReference type="Proteomes" id="UP000092555">
    <property type="component" value="Unassembled WGS sequence"/>
</dbReference>
<dbReference type="GO" id="GO:0009986">
    <property type="term" value="C:cell surface"/>
    <property type="evidence" value="ECO:0007669"/>
    <property type="project" value="TreeGrafter"/>
</dbReference>
<dbReference type="GO" id="GO:0005886">
    <property type="term" value="C:plasma membrane"/>
    <property type="evidence" value="ECO:0007669"/>
    <property type="project" value="UniProtKB-SubCell"/>
</dbReference>
<proteinExistence type="inferred from homology"/>